<organism evidence="5 6">
    <name type="scientific">Jeongeupia naejangsanensis</name>
    <dbReference type="NCBI Taxonomy" id="613195"/>
    <lineage>
        <taxon>Bacteria</taxon>
        <taxon>Pseudomonadati</taxon>
        <taxon>Pseudomonadota</taxon>
        <taxon>Betaproteobacteria</taxon>
        <taxon>Neisseriales</taxon>
        <taxon>Chitinibacteraceae</taxon>
        <taxon>Jeongeupia</taxon>
    </lineage>
</organism>
<keyword evidence="6" id="KW-1185">Reference proteome</keyword>
<evidence type="ECO:0000259" key="4">
    <source>
        <dbReference type="Pfam" id="PF04828"/>
    </source>
</evidence>
<name>A0ABS2BHU6_9NEIS</name>
<comment type="caution">
    <text evidence="5">The sequence shown here is derived from an EMBL/GenBank/DDBJ whole genome shotgun (WGS) entry which is preliminary data.</text>
</comment>
<sequence>MMPALSKHPVTVRCSCGSVEFEALGEPILSAVCHCDDCQRGARQIEGLPQASPVLDPYGGTEYVLYRKDRFRCVKGAAQLCDYKLRDASPTRRVVAGCCNTAMFLDFQKGHWYSVYRARLGGDGPPPEVRIQTRFKPEGPAIPDDVRSYSTYPLWFIGKLMLARAAMLFSRTR</sequence>
<dbReference type="Pfam" id="PF04828">
    <property type="entry name" value="GFA"/>
    <property type="match status" value="1"/>
</dbReference>
<evidence type="ECO:0000256" key="2">
    <source>
        <dbReference type="ARBA" id="ARBA00022723"/>
    </source>
</evidence>
<evidence type="ECO:0000256" key="1">
    <source>
        <dbReference type="ARBA" id="ARBA00005495"/>
    </source>
</evidence>
<dbReference type="RefSeq" id="WP_203536830.1">
    <property type="nucleotide sequence ID" value="NZ_JAESND010000001.1"/>
</dbReference>
<feature type="domain" description="CENP-V/GFA" evidence="4">
    <location>
        <begin position="10"/>
        <end position="40"/>
    </location>
</feature>
<protein>
    <recommendedName>
        <fullName evidence="4">CENP-V/GFA domain-containing protein</fullName>
    </recommendedName>
</protein>
<dbReference type="InterPro" id="IPR006913">
    <property type="entry name" value="CENP-V/GFA"/>
</dbReference>
<dbReference type="Gene3D" id="3.90.1590.10">
    <property type="entry name" value="glutathione-dependent formaldehyde- activating enzyme (gfa)"/>
    <property type="match status" value="1"/>
</dbReference>
<dbReference type="EMBL" id="JAESND010000001">
    <property type="protein sequence ID" value="MBM3115188.1"/>
    <property type="molecule type" value="Genomic_DNA"/>
</dbReference>
<dbReference type="Proteomes" id="UP000809431">
    <property type="component" value="Unassembled WGS sequence"/>
</dbReference>
<dbReference type="SUPFAM" id="SSF51316">
    <property type="entry name" value="Mss4-like"/>
    <property type="match status" value="1"/>
</dbReference>
<comment type="similarity">
    <text evidence="1">Belongs to the Gfa family.</text>
</comment>
<keyword evidence="3" id="KW-0862">Zinc</keyword>
<gene>
    <name evidence="5" type="ORF">JMJ54_05035</name>
</gene>
<dbReference type="InterPro" id="IPR011057">
    <property type="entry name" value="Mss4-like_sf"/>
</dbReference>
<reference evidence="5 6" key="1">
    <citation type="submission" date="2021-01" db="EMBL/GenBank/DDBJ databases">
        <title>Draft Genome Sequence and Polyhydroxyalkanoate Biosynthetic Potential of Jeongeupia naejangsanensis Type Strain DSM 24253.</title>
        <authorList>
            <person name="Turrini P."/>
            <person name="Artuso I."/>
            <person name="Lugli G.A."/>
            <person name="Frangipani E."/>
            <person name="Ventura M."/>
            <person name="Visca P."/>
        </authorList>
    </citation>
    <scope>NUCLEOTIDE SEQUENCE [LARGE SCALE GENOMIC DNA]</scope>
    <source>
        <strain evidence="5 6">DSM 24253</strain>
    </source>
</reference>
<accession>A0ABS2BHU6</accession>
<evidence type="ECO:0000313" key="6">
    <source>
        <dbReference type="Proteomes" id="UP000809431"/>
    </source>
</evidence>
<keyword evidence="2" id="KW-0479">Metal-binding</keyword>
<evidence type="ECO:0000313" key="5">
    <source>
        <dbReference type="EMBL" id="MBM3115188.1"/>
    </source>
</evidence>
<evidence type="ECO:0000256" key="3">
    <source>
        <dbReference type="ARBA" id="ARBA00022833"/>
    </source>
</evidence>
<proteinExistence type="inferred from homology"/>